<proteinExistence type="predicted"/>
<organism evidence="2 3">
    <name type="scientific">Ferirhizobium litorale</name>
    <dbReference type="NCBI Taxonomy" id="2927786"/>
    <lineage>
        <taxon>Bacteria</taxon>
        <taxon>Pseudomonadati</taxon>
        <taxon>Pseudomonadota</taxon>
        <taxon>Alphaproteobacteria</taxon>
        <taxon>Hyphomicrobiales</taxon>
        <taxon>Rhizobiaceae</taxon>
        <taxon>Ferirhizobium</taxon>
    </lineage>
</organism>
<name>A0AAE3QEW5_9HYPH</name>
<dbReference type="RefSeq" id="WP_311794662.1">
    <property type="nucleotide sequence ID" value="NZ_JALDYZ010000016.1"/>
</dbReference>
<accession>A0AAE3QEW5</accession>
<evidence type="ECO:0000313" key="3">
    <source>
        <dbReference type="Proteomes" id="UP001161580"/>
    </source>
</evidence>
<feature type="coiled-coil region" evidence="1">
    <location>
        <begin position="72"/>
        <end position="106"/>
    </location>
</feature>
<comment type="caution">
    <text evidence="2">The sequence shown here is derived from an EMBL/GenBank/DDBJ whole genome shotgun (WGS) entry which is preliminary data.</text>
</comment>
<keyword evidence="3" id="KW-1185">Reference proteome</keyword>
<dbReference type="EMBL" id="JALDYZ010000016">
    <property type="protein sequence ID" value="MDI7924592.1"/>
    <property type="molecule type" value="Genomic_DNA"/>
</dbReference>
<protein>
    <submittedName>
        <fullName evidence="2">Uncharacterized protein</fullName>
    </submittedName>
</protein>
<keyword evidence="1" id="KW-0175">Coiled coil</keyword>
<evidence type="ECO:0000313" key="2">
    <source>
        <dbReference type="EMBL" id="MDI7924592.1"/>
    </source>
</evidence>
<gene>
    <name evidence="2" type="ORF">MRS75_21240</name>
</gene>
<dbReference type="AlphaFoldDB" id="A0AAE3QEW5"/>
<evidence type="ECO:0000256" key="1">
    <source>
        <dbReference type="SAM" id="Coils"/>
    </source>
</evidence>
<reference evidence="2" key="1">
    <citation type="submission" date="2022-03" db="EMBL/GenBank/DDBJ databases">
        <title>Fererhizobium litorale gen. nov., sp. nov., isolated from sandy sediments of the Sea of Japan seashore.</title>
        <authorList>
            <person name="Romanenko L."/>
            <person name="Kurilenko V."/>
            <person name="Otstavnykh N."/>
            <person name="Svetashev V."/>
            <person name="Tekutyeva L."/>
            <person name="Isaeva M."/>
            <person name="Mikhailov V."/>
        </authorList>
    </citation>
    <scope>NUCLEOTIDE SEQUENCE</scope>
    <source>
        <strain evidence="2">KMM 9576</strain>
    </source>
</reference>
<dbReference type="Proteomes" id="UP001161580">
    <property type="component" value="Unassembled WGS sequence"/>
</dbReference>
<sequence length="121" mass="12463">MSTKIGIAFVKGGIIPASILKKDKDVHVAPHEAIEVPAAYGKHLIDDKFAYAKAVEKVAKSGKKESAAPEMSVDIANQIAAAEKAVADAEAKLAAAGDEVAKAAATLELDEAAAVLKKLKS</sequence>